<feature type="region of interest" description="Disordered" evidence="1">
    <location>
        <begin position="72"/>
        <end position="107"/>
    </location>
</feature>
<dbReference type="Proteomes" id="UP000595437">
    <property type="component" value="Chromosome 19"/>
</dbReference>
<feature type="compositionally biased region" description="Basic and acidic residues" evidence="1">
    <location>
        <begin position="1"/>
        <end position="13"/>
    </location>
</feature>
<reference evidence="3" key="1">
    <citation type="submission" date="2021-01" db="EMBL/GenBank/DDBJ databases">
        <title>Caligus Genome Assembly.</title>
        <authorList>
            <person name="Gallardo-Escarate C."/>
        </authorList>
    </citation>
    <scope>NUCLEOTIDE SEQUENCE [LARGE SCALE GENOMIC DNA]</scope>
</reference>
<evidence type="ECO:0000256" key="1">
    <source>
        <dbReference type="SAM" id="MobiDB-lite"/>
    </source>
</evidence>
<feature type="region of interest" description="Disordered" evidence="1">
    <location>
        <begin position="1"/>
        <end position="23"/>
    </location>
</feature>
<gene>
    <name evidence="2" type="ORF">FKW44_024139</name>
</gene>
<protein>
    <submittedName>
        <fullName evidence="2">Uncharacterized protein</fullName>
    </submittedName>
</protein>
<dbReference type="AlphaFoldDB" id="A0A7T8GMK3"/>
<keyword evidence="3" id="KW-1185">Reference proteome</keyword>
<dbReference type="EMBL" id="CP045908">
    <property type="protein sequence ID" value="QQP32939.1"/>
    <property type="molecule type" value="Genomic_DNA"/>
</dbReference>
<evidence type="ECO:0000313" key="3">
    <source>
        <dbReference type="Proteomes" id="UP000595437"/>
    </source>
</evidence>
<sequence>MQDLSEPGKKLRESYAPQCGGKSPAPKAVLELIWLCATRQPVMAILTQGRSAKIGTVIYVLRFGLNARGKRRGPEEAVSSMLQQGNLPRGNGAPPGRLRPRSAVRGGRGTDHLYSHMLWVSNNNNLTNQTVQILQR</sequence>
<name>A0A7T8GMK3_CALRO</name>
<proteinExistence type="predicted"/>
<organism evidence="2 3">
    <name type="scientific">Caligus rogercresseyi</name>
    <name type="common">Sea louse</name>
    <dbReference type="NCBI Taxonomy" id="217165"/>
    <lineage>
        <taxon>Eukaryota</taxon>
        <taxon>Metazoa</taxon>
        <taxon>Ecdysozoa</taxon>
        <taxon>Arthropoda</taxon>
        <taxon>Crustacea</taxon>
        <taxon>Multicrustacea</taxon>
        <taxon>Hexanauplia</taxon>
        <taxon>Copepoda</taxon>
        <taxon>Siphonostomatoida</taxon>
        <taxon>Caligidae</taxon>
        <taxon>Caligus</taxon>
    </lineage>
</organism>
<evidence type="ECO:0000313" key="2">
    <source>
        <dbReference type="EMBL" id="QQP32939.1"/>
    </source>
</evidence>
<accession>A0A7T8GMK3</accession>